<keyword evidence="3" id="KW-0804">Transcription</keyword>
<dbReference type="Gene3D" id="1.10.357.10">
    <property type="entry name" value="Tetracycline Repressor, domain 2"/>
    <property type="match status" value="1"/>
</dbReference>
<keyword evidence="2 4" id="KW-0238">DNA-binding</keyword>
<feature type="DNA-binding region" description="H-T-H motif" evidence="4">
    <location>
        <begin position="35"/>
        <end position="54"/>
    </location>
</feature>
<dbReference type="PANTHER" id="PTHR30055:SF238">
    <property type="entry name" value="MYCOFACTOCIN BIOSYNTHESIS TRANSCRIPTIONAL REGULATOR MFTR-RELATED"/>
    <property type="match status" value="1"/>
</dbReference>
<keyword evidence="7" id="KW-1185">Reference proteome</keyword>
<dbReference type="NCBIfam" id="TIGR03968">
    <property type="entry name" value="mycofact_TetR"/>
    <property type="match status" value="1"/>
</dbReference>
<dbReference type="EMBL" id="WLCI01000002">
    <property type="protein sequence ID" value="MTB93752.1"/>
    <property type="molecule type" value="Genomic_DNA"/>
</dbReference>
<name>A0A6I3J3W1_9ACTN</name>
<gene>
    <name evidence="6" type="primary">mftR</name>
    <name evidence="6" type="ORF">GGQ22_01515</name>
</gene>
<proteinExistence type="predicted"/>
<dbReference type="GO" id="GO:0003700">
    <property type="term" value="F:DNA-binding transcription factor activity"/>
    <property type="evidence" value="ECO:0007669"/>
    <property type="project" value="TreeGrafter"/>
</dbReference>
<dbReference type="SUPFAM" id="SSF46689">
    <property type="entry name" value="Homeodomain-like"/>
    <property type="match status" value="1"/>
</dbReference>
<evidence type="ECO:0000256" key="4">
    <source>
        <dbReference type="PROSITE-ProRule" id="PRU00335"/>
    </source>
</evidence>
<reference evidence="6 7" key="1">
    <citation type="submission" date="2019-10" db="EMBL/GenBank/DDBJ databases">
        <title>Nocardioides novel species isolated from the excrement of Marmot.</title>
        <authorList>
            <person name="Zhang G."/>
        </authorList>
    </citation>
    <scope>NUCLEOTIDE SEQUENCE [LARGE SCALE GENOMIC DNA]</scope>
    <source>
        <strain evidence="7">zg-579</strain>
    </source>
</reference>
<dbReference type="PROSITE" id="PS50977">
    <property type="entry name" value="HTH_TETR_2"/>
    <property type="match status" value="1"/>
</dbReference>
<dbReference type="PANTHER" id="PTHR30055">
    <property type="entry name" value="HTH-TYPE TRANSCRIPTIONAL REGULATOR RUTR"/>
    <property type="match status" value="1"/>
</dbReference>
<feature type="domain" description="HTH tetR-type" evidence="5">
    <location>
        <begin position="12"/>
        <end position="72"/>
    </location>
</feature>
<dbReference type="InterPro" id="IPR023851">
    <property type="entry name" value="Tscrpt_reg_TetR-type"/>
</dbReference>
<evidence type="ECO:0000256" key="1">
    <source>
        <dbReference type="ARBA" id="ARBA00023015"/>
    </source>
</evidence>
<dbReference type="Proteomes" id="UP000433406">
    <property type="component" value="Unassembled WGS sequence"/>
</dbReference>
<comment type="caution">
    <text evidence="6">The sequence shown here is derived from an EMBL/GenBank/DDBJ whole genome shotgun (WGS) entry which is preliminary data.</text>
</comment>
<dbReference type="InterPro" id="IPR050109">
    <property type="entry name" value="HTH-type_TetR-like_transc_reg"/>
</dbReference>
<dbReference type="Pfam" id="PF17754">
    <property type="entry name" value="TetR_C_14"/>
    <property type="match status" value="1"/>
</dbReference>
<dbReference type="InterPro" id="IPR009057">
    <property type="entry name" value="Homeodomain-like_sf"/>
</dbReference>
<dbReference type="GO" id="GO:0000976">
    <property type="term" value="F:transcription cis-regulatory region binding"/>
    <property type="evidence" value="ECO:0007669"/>
    <property type="project" value="TreeGrafter"/>
</dbReference>
<keyword evidence="1" id="KW-0805">Transcription regulation</keyword>
<protein>
    <submittedName>
        <fullName evidence="6">Mycofactocin system transcriptional regulator</fullName>
    </submittedName>
</protein>
<evidence type="ECO:0000313" key="6">
    <source>
        <dbReference type="EMBL" id="MTB93752.1"/>
    </source>
</evidence>
<accession>A0A6I3J3W1</accession>
<evidence type="ECO:0000256" key="3">
    <source>
        <dbReference type="ARBA" id="ARBA00023163"/>
    </source>
</evidence>
<dbReference type="RefSeq" id="WP_216656524.1">
    <property type="nucleotide sequence ID" value="NZ_CP053660.1"/>
</dbReference>
<sequence length="197" mass="21973">MSTRGALGRPPVTTHAAIEEAAFALFEDRGFETTTMDDIAAAVGVGRRTLFRYYPSKNDILWGQFDQGLADFEKYFQQAPASGPIATTIQQAIIAFNRLPAAAVPQHRRRMTLLLSTPALLGHSELRYAAWRDVIARFVAERRGEHPTDTVPATAGRVSLALSISAYEQWLRHPEHDLEQLFHHVFDALGDTFALQQ</sequence>
<dbReference type="InterPro" id="IPR001647">
    <property type="entry name" value="HTH_TetR"/>
</dbReference>
<dbReference type="AlphaFoldDB" id="A0A6I3J3W1"/>
<evidence type="ECO:0000256" key="2">
    <source>
        <dbReference type="ARBA" id="ARBA00023125"/>
    </source>
</evidence>
<dbReference type="PRINTS" id="PR00455">
    <property type="entry name" value="HTHTETR"/>
</dbReference>
<dbReference type="InterPro" id="IPR041347">
    <property type="entry name" value="MftR_C"/>
</dbReference>
<evidence type="ECO:0000259" key="5">
    <source>
        <dbReference type="PROSITE" id="PS50977"/>
    </source>
</evidence>
<organism evidence="6 7">
    <name type="scientific">Nocardioides marmotae</name>
    <dbReference type="NCBI Taxonomy" id="2663857"/>
    <lineage>
        <taxon>Bacteria</taxon>
        <taxon>Bacillati</taxon>
        <taxon>Actinomycetota</taxon>
        <taxon>Actinomycetes</taxon>
        <taxon>Propionibacteriales</taxon>
        <taxon>Nocardioidaceae</taxon>
        <taxon>Nocardioides</taxon>
    </lineage>
</organism>
<evidence type="ECO:0000313" key="7">
    <source>
        <dbReference type="Proteomes" id="UP000433406"/>
    </source>
</evidence>
<dbReference type="Pfam" id="PF00440">
    <property type="entry name" value="TetR_N"/>
    <property type="match status" value="1"/>
</dbReference>
<dbReference type="Gene3D" id="1.10.10.60">
    <property type="entry name" value="Homeodomain-like"/>
    <property type="match status" value="1"/>
</dbReference>